<dbReference type="EMBL" id="LGUB01000034">
    <property type="protein sequence ID" value="KRH94753.1"/>
    <property type="molecule type" value="Genomic_DNA"/>
</dbReference>
<reference evidence="1 2" key="1">
    <citation type="submission" date="2015-07" db="EMBL/GenBank/DDBJ databases">
        <title>The genome of Pseudoloma neurophilia, a relevant intracellular parasite of the zebrafish.</title>
        <authorList>
            <person name="Ndikumana S."/>
            <person name="Pelin A."/>
            <person name="Sanders J."/>
            <person name="Corradi N."/>
        </authorList>
    </citation>
    <scope>NUCLEOTIDE SEQUENCE [LARGE SCALE GENOMIC DNA]</scope>
    <source>
        <strain evidence="1 2">MK1</strain>
    </source>
</reference>
<dbReference type="AlphaFoldDB" id="A0A0R0M6L0"/>
<keyword evidence="2" id="KW-1185">Reference proteome</keyword>
<dbReference type="InterPro" id="IPR021109">
    <property type="entry name" value="Peptidase_aspartic_dom_sf"/>
</dbReference>
<protein>
    <submittedName>
        <fullName evidence="1">Uncharacterized protein</fullName>
    </submittedName>
</protein>
<dbReference type="Proteomes" id="UP000051530">
    <property type="component" value="Unassembled WGS sequence"/>
</dbReference>
<dbReference type="Gene3D" id="2.40.70.10">
    <property type="entry name" value="Acid Proteases"/>
    <property type="match status" value="1"/>
</dbReference>
<name>A0A0R0M6L0_9MICR</name>
<accession>A0A0R0M6L0</accession>
<sequence>MVQVSENNTVSMDEVESKFSSLYFTSEILGKSCSLFIDTGSKLNFINGKKFNLTSTKINLLHEKPLKNQYGNGQIEDLSMSVNLDVQLKDDPKLLNIVFFVHDSLPVDYVSGLKSCIK</sequence>
<dbReference type="VEuPathDB" id="MicrosporidiaDB:M153_1520007213"/>
<evidence type="ECO:0000313" key="2">
    <source>
        <dbReference type="Proteomes" id="UP000051530"/>
    </source>
</evidence>
<gene>
    <name evidence="1" type="ORF">M153_1520007213</name>
</gene>
<comment type="caution">
    <text evidence="1">The sequence shown here is derived from an EMBL/GenBank/DDBJ whole genome shotgun (WGS) entry which is preliminary data.</text>
</comment>
<organism evidence="1 2">
    <name type="scientific">Pseudoloma neurophilia</name>
    <dbReference type="NCBI Taxonomy" id="146866"/>
    <lineage>
        <taxon>Eukaryota</taxon>
        <taxon>Fungi</taxon>
        <taxon>Fungi incertae sedis</taxon>
        <taxon>Microsporidia</taxon>
        <taxon>Pseudoloma</taxon>
    </lineage>
</organism>
<evidence type="ECO:0000313" key="1">
    <source>
        <dbReference type="EMBL" id="KRH94753.1"/>
    </source>
</evidence>
<proteinExistence type="predicted"/>